<keyword evidence="7" id="KW-0010">Activator</keyword>
<feature type="domain" description="Response regulatory" evidence="10">
    <location>
        <begin position="6"/>
        <end position="123"/>
    </location>
</feature>
<evidence type="ECO:0000313" key="11">
    <source>
        <dbReference type="EMBL" id="ARK28682.1"/>
    </source>
</evidence>
<dbReference type="GO" id="GO:0005737">
    <property type="term" value="C:cytoplasm"/>
    <property type="evidence" value="ECO:0007669"/>
    <property type="project" value="UniProtKB-SubCell"/>
</dbReference>
<dbReference type="PIRSF" id="PIRSF006171">
    <property type="entry name" value="RR_citrat_malat"/>
    <property type="match status" value="1"/>
</dbReference>
<dbReference type="KEGG" id="bkw:BkAM31D_01790"/>
<dbReference type="EMBL" id="CP020814">
    <property type="protein sequence ID" value="ARK28682.1"/>
    <property type="molecule type" value="Genomic_DNA"/>
</dbReference>
<keyword evidence="4" id="KW-0902">Two-component regulatory system</keyword>
<feature type="modified residue" description="4-aspartylphosphate" evidence="9">
    <location>
        <position position="58"/>
    </location>
</feature>
<evidence type="ECO:0000256" key="3">
    <source>
        <dbReference type="ARBA" id="ARBA00022553"/>
    </source>
</evidence>
<organism evidence="11 12">
    <name type="scientific">Halalkalibacter krulwichiae</name>
    <dbReference type="NCBI Taxonomy" id="199441"/>
    <lineage>
        <taxon>Bacteria</taxon>
        <taxon>Bacillati</taxon>
        <taxon>Bacillota</taxon>
        <taxon>Bacilli</taxon>
        <taxon>Bacillales</taxon>
        <taxon>Bacillaceae</taxon>
        <taxon>Halalkalibacter</taxon>
    </lineage>
</organism>
<dbReference type="Pfam" id="PF00072">
    <property type="entry name" value="Response_reg"/>
    <property type="match status" value="1"/>
</dbReference>
<accession>A0A1X9ME19</accession>
<dbReference type="Pfam" id="PF20714">
    <property type="entry name" value="HTH_64"/>
    <property type="match status" value="1"/>
</dbReference>
<dbReference type="SUPFAM" id="SSF52172">
    <property type="entry name" value="CheY-like"/>
    <property type="match status" value="1"/>
</dbReference>
<dbReference type="InterPro" id="IPR011006">
    <property type="entry name" value="CheY-like_superfamily"/>
</dbReference>
<evidence type="ECO:0000256" key="4">
    <source>
        <dbReference type="ARBA" id="ARBA00023012"/>
    </source>
</evidence>
<evidence type="ECO:0000256" key="2">
    <source>
        <dbReference type="ARBA" id="ARBA00022490"/>
    </source>
</evidence>
<dbReference type="PROSITE" id="PS50110">
    <property type="entry name" value="RESPONSE_REGULATORY"/>
    <property type="match status" value="1"/>
</dbReference>
<dbReference type="InterPro" id="IPR024187">
    <property type="entry name" value="Sig_transdc_resp-reg_cit/mal"/>
</dbReference>
<proteinExistence type="predicted"/>
<evidence type="ECO:0000256" key="9">
    <source>
        <dbReference type="PROSITE-ProRule" id="PRU00169"/>
    </source>
</evidence>
<evidence type="ECO:0000256" key="8">
    <source>
        <dbReference type="ARBA" id="ARBA00023163"/>
    </source>
</evidence>
<dbReference type="InterPro" id="IPR001789">
    <property type="entry name" value="Sig_transdc_resp-reg_receiver"/>
</dbReference>
<dbReference type="RefSeq" id="WP_066158635.1">
    <property type="nucleotide sequence ID" value="NZ_CP020814.1"/>
</dbReference>
<dbReference type="InterPro" id="IPR051271">
    <property type="entry name" value="2C-system_Tx_regulators"/>
</dbReference>
<dbReference type="InterPro" id="IPR048714">
    <property type="entry name" value="DpiA-like_HTH"/>
</dbReference>
<dbReference type="CDD" id="cd19925">
    <property type="entry name" value="REC_citrate_TCS"/>
    <property type="match status" value="1"/>
</dbReference>
<dbReference type="GO" id="GO:0003677">
    <property type="term" value="F:DNA binding"/>
    <property type="evidence" value="ECO:0007669"/>
    <property type="project" value="UniProtKB-KW"/>
</dbReference>
<dbReference type="AlphaFoldDB" id="A0A1X9ME19"/>
<protein>
    <submittedName>
        <fullName evidence="11">Transcriptional regulatory protein CitT</fullName>
    </submittedName>
</protein>
<evidence type="ECO:0000256" key="6">
    <source>
        <dbReference type="ARBA" id="ARBA00023125"/>
    </source>
</evidence>
<keyword evidence="12" id="KW-1185">Reference proteome</keyword>
<dbReference type="GO" id="GO:0003700">
    <property type="term" value="F:DNA-binding transcription factor activity"/>
    <property type="evidence" value="ECO:0007669"/>
    <property type="project" value="InterPro"/>
</dbReference>
<evidence type="ECO:0000256" key="5">
    <source>
        <dbReference type="ARBA" id="ARBA00023015"/>
    </source>
</evidence>
<name>A0A1X9ME19_9BACI</name>
<keyword evidence="3 9" id="KW-0597">Phosphoprotein</keyword>
<dbReference type="GO" id="GO:0000156">
    <property type="term" value="F:phosphorelay response regulator activity"/>
    <property type="evidence" value="ECO:0007669"/>
    <property type="project" value="TreeGrafter"/>
</dbReference>
<keyword evidence="6" id="KW-0238">DNA-binding</keyword>
<evidence type="ECO:0000259" key="10">
    <source>
        <dbReference type="PROSITE" id="PS50110"/>
    </source>
</evidence>
<dbReference type="SMART" id="SM00448">
    <property type="entry name" value="REC"/>
    <property type="match status" value="1"/>
</dbReference>
<evidence type="ECO:0000256" key="7">
    <source>
        <dbReference type="ARBA" id="ARBA00023159"/>
    </source>
</evidence>
<sequence length="233" mass="26694">MKSKYTVLIVEDDFRVAEVTRQFVEKVEGFQALDVCKTAAETKEYLKQNDLPDLILLDVFIPDVEGLALFWSVRKEYREVDIIMVTAAKEVSTIQETLRGGTFDYIVKPVEFSRFEQTLNRYKKHRMLLNTKVEMDQSEIDKLTGVNSIISSEAESGLENLPKGIDRLTLKKVKHVISDHRDQGVTAIKLGQLIGASRSTARRYLEYLVSTKDVKAELEYGDIGRPERRYTPL</sequence>
<keyword evidence="5" id="KW-0805">Transcription regulation</keyword>
<dbReference type="STRING" id="199441.BkAM31D_01790"/>
<dbReference type="PANTHER" id="PTHR45526">
    <property type="entry name" value="TRANSCRIPTIONAL REGULATORY PROTEIN DPIA"/>
    <property type="match status" value="1"/>
</dbReference>
<evidence type="ECO:0000256" key="1">
    <source>
        <dbReference type="ARBA" id="ARBA00004496"/>
    </source>
</evidence>
<comment type="subcellular location">
    <subcellularLocation>
        <location evidence="1">Cytoplasm</location>
    </subcellularLocation>
</comment>
<reference evidence="11 12" key="1">
    <citation type="submission" date="2017-04" db="EMBL/GenBank/DDBJ databases">
        <title>Bacillus krulwichiae AM31D Genome sequencing and assembly.</title>
        <authorList>
            <person name="Krulwich T.A."/>
            <person name="Anastor L."/>
            <person name="Ehrlich R."/>
            <person name="Ehrlich G.D."/>
            <person name="Janto B."/>
        </authorList>
    </citation>
    <scope>NUCLEOTIDE SEQUENCE [LARGE SCALE GENOMIC DNA]</scope>
    <source>
        <strain evidence="11 12">AM31D</strain>
    </source>
</reference>
<dbReference type="Gene3D" id="3.40.50.2300">
    <property type="match status" value="1"/>
</dbReference>
<dbReference type="Proteomes" id="UP000193006">
    <property type="component" value="Chromosome"/>
</dbReference>
<keyword evidence="8" id="KW-0804">Transcription</keyword>
<gene>
    <name evidence="11" type="primary">citT</name>
    <name evidence="11" type="ORF">BkAM31D_01790</name>
</gene>
<keyword evidence="2" id="KW-0963">Cytoplasm</keyword>
<evidence type="ECO:0000313" key="12">
    <source>
        <dbReference type="Proteomes" id="UP000193006"/>
    </source>
</evidence>
<dbReference type="PANTHER" id="PTHR45526:SF6">
    <property type="entry name" value="TRANSCRIPTIONAL REGULATORY PROTEIN CITT"/>
    <property type="match status" value="1"/>
</dbReference>